<keyword evidence="10" id="KW-1185">Reference proteome</keyword>
<dbReference type="GO" id="GO:0016020">
    <property type="term" value="C:membrane"/>
    <property type="evidence" value="ECO:0007669"/>
    <property type="project" value="UniProtKB-SubCell"/>
</dbReference>
<gene>
    <name evidence="9" type="ORF">BS47DRAFT_1379792</name>
</gene>
<dbReference type="InterPro" id="IPR020846">
    <property type="entry name" value="MFS_dom"/>
</dbReference>
<dbReference type="PANTHER" id="PTHR23504">
    <property type="entry name" value="MAJOR FACILITATOR SUPERFAMILY DOMAIN-CONTAINING PROTEIN 10"/>
    <property type="match status" value="1"/>
</dbReference>
<dbReference type="Proteomes" id="UP000886523">
    <property type="component" value="Unassembled WGS sequence"/>
</dbReference>
<dbReference type="AlphaFoldDB" id="A0A9P6B6L7"/>
<dbReference type="PROSITE" id="PS00216">
    <property type="entry name" value="SUGAR_TRANSPORT_1"/>
    <property type="match status" value="1"/>
</dbReference>
<feature type="transmembrane region" description="Helical" evidence="7">
    <location>
        <begin position="404"/>
        <end position="425"/>
    </location>
</feature>
<evidence type="ECO:0000256" key="2">
    <source>
        <dbReference type="ARBA" id="ARBA00022448"/>
    </source>
</evidence>
<keyword evidence="4 7" id="KW-1133">Transmembrane helix</keyword>
<feature type="transmembrane region" description="Helical" evidence="7">
    <location>
        <begin position="298"/>
        <end position="319"/>
    </location>
</feature>
<comment type="caution">
    <text evidence="9">The sequence shown here is derived from an EMBL/GenBank/DDBJ whole genome shotgun (WGS) entry which is preliminary data.</text>
</comment>
<proteinExistence type="predicted"/>
<dbReference type="InterPro" id="IPR005829">
    <property type="entry name" value="Sugar_transporter_CS"/>
</dbReference>
<sequence length="535" mass="58080">MVSENDPERTPLIQNEPPTPFPWRPASVLFMLTLVQPLAFELIFPFINQMLVELGVVNDPERVGFYSGFIESIFGVMSFLAILPSSYASDRIGRKPVILGGTTGLAVSIVSFGMSRTFSSLVLSRCIGGALGGTFTAIRTMAGEITDRSNQDIAYSGMTITYRLGQIIGLPLGGFLAHPERQFPNTFFDGPFWRKYPFVLPCFVGAAFALFAVALGSIFLAETLPSEVQSRKKLARSRTTSVSTMVDGELSLPLRSDQDQYGSINGNHNQPSNSNSKLDHRSSPEEIPSLFSVLTKDIVALMISNFAMCLASEVLFTLYPLFAFTPIKSGGLGFNEAQIGAYLSVRSVMHVATMFLFTPMHRWIGRSSALRLYQLCMATWPLVTLFYPLMGFLAKREEGPSGSLFNGVMFAFFVIWSFGGFCWTCTSMMTNDACPSAAALAAVNGVVQMSTILSQAIAPAFCTSLFAYSIKSDLAGGHLVWVVCFVITCAGSIHSLFLNEATSDWRMELGDHSETSSLSGSASTVIADSTTGVSN</sequence>
<dbReference type="PROSITE" id="PS50850">
    <property type="entry name" value="MFS"/>
    <property type="match status" value="1"/>
</dbReference>
<dbReference type="InterPro" id="IPR036259">
    <property type="entry name" value="MFS_trans_sf"/>
</dbReference>
<accession>A0A9P6B6L7</accession>
<evidence type="ECO:0000313" key="10">
    <source>
        <dbReference type="Proteomes" id="UP000886523"/>
    </source>
</evidence>
<feature type="transmembrane region" description="Helical" evidence="7">
    <location>
        <begin position="63"/>
        <end position="84"/>
    </location>
</feature>
<feature type="transmembrane region" description="Helical" evidence="7">
    <location>
        <begin position="339"/>
        <end position="360"/>
    </location>
</feature>
<evidence type="ECO:0000259" key="8">
    <source>
        <dbReference type="PROSITE" id="PS50850"/>
    </source>
</evidence>
<name>A0A9P6B6L7_9AGAM</name>
<evidence type="ECO:0000256" key="4">
    <source>
        <dbReference type="ARBA" id="ARBA00022989"/>
    </source>
</evidence>
<evidence type="ECO:0000256" key="3">
    <source>
        <dbReference type="ARBA" id="ARBA00022692"/>
    </source>
</evidence>
<dbReference type="SUPFAM" id="SSF103473">
    <property type="entry name" value="MFS general substrate transporter"/>
    <property type="match status" value="1"/>
</dbReference>
<evidence type="ECO:0000256" key="1">
    <source>
        <dbReference type="ARBA" id="ARBA00004141"/>
    </source>
</evidence>
<dbReference type="EMBL" id="MU128924">
    <property type="protein sequence ID" value="KAF9518489.1"/>
    <property type="molecule type" value="Genomic_DNA"/>
</dbReference>
<reference evidence="9" key="1">
    <citation type="journal article" date="2020" name="Nat. Commun.">
        <title>Large-scale genome sequencing of mycorrhizal fungi provides insights into the early evolution of symbiotic traits.</title>
        <authorList>
            <person name="Miyauchi S."/>
            <person name="Kiss E."/>
            <person name="Kuo A."/>
            <person name="Drula E."/>
            <person name="Kohler A."/>
            <person name="Sanchez-Garcia M."/>
            <person name="Morin E."/>
            <person name="Andreopoulos B."/>
            <person name="Barry K.W."/>
            <person name="Bonito G."/>
            <person name="Buee M."/>
            <person name="Carver A."/>
            <person name="Chen C."/>
            <person name="Cichocki N."/>
            <person name="Clum A."/>
            <person name="Culley D."/>
            <person name="Crous P.W."/>
            <person name="Fauchery L."/>
            <person name="Girlanda M."/>
            <person name="Hayes R.D."/>
            <person name="Keri Z."/>
            <person name="LaButti K."/>
            <person name="Lipzen A."/>
            <person name="Lombard V."/>
            <person name="Magnuson J."/>
            <person name="Maillard F."/>
            <person name="Murat C."/>
            <person name="Nolan M."/>
            <person name="Ohm R.A."/>
            <person name="Pangilinan J."/>
            <person name="Pereira M.F."/>
            <person name="Perotto S."/>
            <person name="Peter M."/>
            <person name="Pfister S."/>
            <person name="Riley R."/>
            <person name="Sitrit Y."/>
            <person name="Stielow J.B."/>
            <person name="Szollosi G."/>
            <person name="Zifcakova L."/>
            <person name="Stursova M."/>
            <person name="Spatafora J.W."/>
            <person name="Tedersoo L."/>
            <person name="Vaario L.M."/>
            <person name="Yamada A."/>
            <person name="Yan M."/>
            <person name="Wang P."/>
            <person name="Xu J."/>
            <person name="Bruns T."/>
            <person name="Baldrian P."/>
            <person name="Vilgalys R."/>
            <person name="Dunand C."/>
            <person name="Henrissat B."/>
            <person name="Grigoriev I.V."/>
            <person name="Hibbett D."/>
            <person name="Nagy L.G."/>
            <person name="Martin F.M."/>
        </authorList>
    </citation>
    <scope>NUCLEOTIDE SEQUENCE</scope>
    <source>
        <strain evidence="9">UP504</strain>
    </source>
</reference>
<keyword evidence="3 7" id="KW-0812">Transmembrane</keyword>
<feature type="domain" description="Major facilitator superfamily (MFS) profile" evidence="8">
    <location>
        <begin position="25"/>
        <end position="503"/>
    </location>
</feature>
<dbReference type="Gene3D" id="1.20.1250.20">
    <property type="entry name" value="MFS general substrate transporter like domains"/>
    <property type="match status" value="1"/>
</dbReference>
<evidence type="ECO:0000256" key="7">
    <source>
        <dbReference type="SAM" id="Phobius"/>
    </source>
</evidence>
<dbReference type="PANTHER" id="PTHR23504:SF15">
    <property type="entry name" value="MAJOR FACILITATOR SUPERFAMILY (MFS) PROFILE DOMAIN-CONTAINING PROTEIN"/>
    <property type="match status" value="1"/>
</dbReference>
<feature type="region of interest" description="Disordered" evidence="6">
    <location>
        <begin position="261"/>
        <end position="283"/>
    </location>
</feature>
<feature type="region of interest" description="Disordered" evidence="6">
    <location>
        <begin position="512"/>
        <end position="535"/>
    </location>
</feature>
<organism evidence="9 10">
    <name type="scientific">Hydnum rufescens UP504</name>
    <dbReference type="NCBI Taxonomy" id="1448309"/>
    <lineage>
        <taxon>Eukaryota</taxon>
        <taxon>Fungi</taxon>
        <taxon>Dikarya</taxon>
        <taxon>Basidiomycota</taxon>
        <taxon>Agaricomycotina</taxon>
        <taxon>Agaricomycetes</taxon>
        <taxon>Cantharellales</taxon>
        <taxon>Hydnaceae</taxon>
        <taxon>Hydnum</taxon>
    </lineage>
</organism>
<keyword evidence="5 7" id="KW-0472">Membrane</keyword>
<evidence type="ECO:0000256" key="5">
    <source>
        <dbReference type="ARBA" id="ARBA00023136"/>
    </source>
</evidence>
<dbReference type="Pfam" id="PF07690">
    <property type="entry name" value="MFS_1"/>
    <property type="match status" value="1"/>
</dbReference>
<protein>
    <recommendedName>
        <fullName evidence="8">Major facilitator superfamily (MFS) profile domain-containing protein</fullName>
    </recommendedName>
</protein>
<dbReference type="GO" id="GO:0022857">
    <property type="term" value="F:transmembrane transporter activity"/>
    <property type="evidence" value="ECO:0007669"/>
    <property type="project" value="InterPro"/>
</dbReference>
<feature type="transmembrane region" description="Helical" evidence="7">
    <location>
        <begin position="96"/>
        <end position="115"/>
    </location>
</feature>
<keyword evidence="2" id="KW-0813">Transport</keyword>
<feature type="transmembrane region" description="Helical" evidence="7">
    <location>
        <begin position="198"/>
        <end position="221"/>
    </location>
</feature>
<feature type="compositionally biased region" description="Polar residues" evidence="6">
    <location>
        <begin position="261"/>
        <end position="276"/>
    </location>
</feature>
<dbReference type="InterPro" id="IPR011701">
    <property type="entry name" value="MFS"/>
</dbReference>
<feature type="transmembrane region" description="Helical" evidence="7">
    <location>
        <begin position="478"/>
        <end position="498"/>
    </location>
</feature>
<dbReference type="OrthoDB" id="419616at2759"/>
<feature type="compositionally biased region" description="Polar residues" evidence="6">
    <location>
        <begin position="524"/>
        <end position="535"/>
    </location>
</feature>
<feature type="transmembrane region" description="Helical" evidence="7">
    <location>
        <begin position="372"/>
        <end position="392"/>
    </location>
</feature>
<comment type="subcellular location">
    <subcellularLocation>
        <location evidence="1">Membrane</location>
        <topology evidence="1">Multi-pass membrane protein</topology>
    </subcellularLocation>
</comment>
<feature type="transmembrane region" description="Helical" evidence="7">
    <location>
        <begin position="437"/>
        <end position="458"/>
    </location>
</feature>
<evidence type="ECO:0000313" key="9">
    <source>
        <dbReference type="EMBL" id="KAF9518489.1"/>
    </source>
</evidence>
<evidence type="ECO:0000256" key="6">
    <source>
        <dbReference type="SAM" id="MobiDB-lite"/>
    </source>
</evidence>
<feature type="transmembrane region" description="Helical" evidence="7">
    <location>
        <begin position="28"/>
        <end position="51"/>
    </location>
</feature>
<feature type="transmembrane region" description="Helical" evidence="7">
    <location>
        <begin position="121"/>
        <end position="139"/>
    </location>
</feature>